<evidence type="ECO:0000313" key="2">
    <source>
        <dbReference type="Proteomes" id="UP001601303"/>
    </source>
</evidence>
<reference evidence="1 2" key="1">
    <citation type="submission" date="2024-10" db="EMBL/GenBank/DDBJ databases">
        <title>The Natural Products Discovery Center: Release of the First 8490 Sequenced Strains for Exploring Actinobacteria Biosynthetic Diversity.</title>
        <authorList>
            <person name="Kalkreuter E."/>
            <person name="Kautsar S.A."/>
            <person name="Yang D."/>
            <person name="Bader C.D."/>
            <person name="Teijaro C.N."/>
            <person name="Fluegel L."/>
            <person name="Davis C.M."/>
            <person name="Simpson J.R."/>
            <person name="Lauterbach L."/>
            <person name="Steele A.D."/>
            <person name="Gui C."/>
            <person name="Meng S."/>
            <person name="Li G."/>
            <person name="Viehrig K."/>
            <person name="Ye F."/>
            <person name="Su P."/>
            <person name="Kiefer A.F."/>
            <person name="Nichols A."/>
            <person name="Cepeda A.J."/>
            <person name="Yan W."/>
            <person name="Fan B."/>
            <person name="Jiang Y."/>
            <person name="Adhikari A."/>
            <person name="Zheng C.-J."/>
            <person name="Schuster L."/>
            <person name="Cowan T.M."/>
            <person name="Smanski M.J."/>
            <person name="Chevrette M.G."/>
            <person name="De Carvalho L.P.S."/>
            <person name="Shen B."/>
        </authorList>
    </citation>
    <scope>NUCLEOTIDE SEQUENCE [LARGE SCALE GENOMIC DNA]</scope>
    <source>
        <strain evidence="1 2">NPDC006488</strain>
    </source>
</reference>
<dbReference type="Proteomes" id="UP001601303">
    <property type="component" value="Unassembled WGS sequence"/>
</dbReference>
<gene>
    <name evidence="1" type="ORF">ACFYNQ_23405</name>
</gene>
<dbReference type="EMBL" id="JBIAHM010000008">
    <property type="protein sequence ID" value="MFE9601500.1"/>
    <property type="molecule type" value="Genomic_DNA"/>
</dbReference>
<name>A0ABW6M5T1_9ACTN</name>
<sequence length="108" mass="11697">MKAETSHAAWCVYVALHNLASSHVLGEIVTEATSDTAFLGDIDHALEQLSQHEVVLSGVDPQLVQRVRDVVAHWNSRPVTRLVELLPLLDQLEETAGASLPSILPPAT</sequence>
<comment type="caution">
    <text evidence="1">The sequence shown here is derived from an EMBL/GenBank/DDBJ whole genome shotgun (WGS) entry which is preliminary data.</text>
</comment>
<dbReference type="RefSeq" id="WP_388108767.1">
    <property type="nucleotide sequence ID" value="NZ_JBIAHM010000008.1"/>
</dbReference>
<evidence type="ECO:0000313" key="1">
    <source>
        <dbReference type="EMBL" id="MFE9601500.1"/>
    </source>
</evidence>
<keyword evidence="2" id="KW-1185">Reference proteome</keyword>
<protein>
    <submittedName>
        <fullName evidence="1">Uncharacterized protein</fullName>
    </submittedName>
</protein>
<organism evidence="1 2">
    <name type="scientific">Streptomyces hokutonensis</name>
    <dbReference type="NCBI Taxonomy" id="1306990"/>
    <lineage>
        <taxon>Bacteria</taxon>
        <taxon>Bacillati</taxon>
        <taxon>Actinomycetota</taxon>
        <taxon>Actinomycetes</taxon>
        <taxon>Kitasatosporales</taxon>
        <taxon>Streptomycetaceae</taxon>
        <taxon>Streptomyces</taxon>
    </lineage>
</organism>
<proteinExistence type="predicted"/>
<accession>A0ABW6M5T1</accession>